<name>A0ABX7K3B9_9PSED</name>
<dbReference type="Pfam" id="PF02368">
    <property type="entry name" value="Big_2"/>
    <property type="match status" value="1"/>
</dbReference>
<dbReference type="RefSeq" id="WP_205480128.1">
    <property type="nucleotide sequence ID" value="NZ_CP070506.1"/>
</dbReference>
<dbReference type="Gene3D" id="2.60.40.1080">
    <property type="match status" value="1"/>
</dbReference>
<feature type="domain" description="BIG2" evidence="2">
    <location>
        <begin position="1150"/>
        <end position="1185"/>
    </location>
</feature>
<dbReference type="Proteomes" id="UP000663249">
    <property type="component" value="Chromosome"/>
</dbReference>
<feature type="region of interest" description="Disordered" evidence="1">
    <location>
        <begin position="1"/>
        <end position="23"/>
    </location>
</feature>
<dbReference type="SUPFAM" id="SSF49373">
    <property type="entry name" value="Invasin/intimin cell-adhesion fragments"/>
    <property type="match status" value="1"/>
</dbReference>
<protein>
    <submittedName>
        <fullName evidence="3">Ig-like domain-containing protein</fullName>
    </submittedName>
</protein>
<proteinExistence type="predicted"/>
<dbReference type="EMBL" id="CP070506">
    <property type="protein sequence ID" value="QSB41774.1"/>
    <property type="molecule type" value="Genomic_DNA"/>
</dbReference>
<accession>A0ABX7K3B9</accession>
<organism evidence="3 4">
    <name type="scientific">Pseudomonas hygromyciniae</name>
    <dbReference type="NCBI Taxonomy" id="2812000"/>
    <lineage>
        <taxon>Bacteria</taxon>
        <taxon>Pseudomonadati</taxon>
        <taxon>Pseudomonadota</taxon>
        <taxon>Gammaproteobacteria</taxon>
        <taxon>Pseudomonadales</taxon>
        <taxon>Pseudomonadaceae</taxon>
        <taxon>Pseudomonas</taxon>
    </lineage>
</organism>
<dbReference type="InterPro" id="IPR008964">
    <property type="entry name" value="Invasin/intimin_cell_adhesion"/>
</dbReference>
<gene>
    <name evidence="3" type="ORF">JTY93_10710</name>
</gene>
<dbReference type="InterPro" id="IPR003343">
    <property type="entry name" value="Big_2"/>
</dbReference>
<reference evidence="3 4" key="1">
    <citation type="submission" date="2021-02" db="EMBL/GenBank/DDBJ databases">
        <title>Genomic and phenotypic characterization of Pseudomonas hygromyciniae, a novel bacterial species discovered from a commercially purchased antibiotic vial.</title>
        <authorList>
            <person name="Turner T.L."/>
            <person name="Mitra S.D."/>
            <person name="Kochan T.J."/>
            <person name="Pincus N.B."/>
            <person name="Lebrun-Corbin M."/>
            <person name="Cheung B."/>
            <person name="Gatesy S.W."/>
            <person name="Afzal T."/>
            <person name="Ozer E.A."/>
            <person name="Hauser A.R."/>
        </authorList>
    </citation>
    <scope>NUCLEOTIDE SEQUENCE [LARGE SCALE GENOMIC DNA]</scope>
    <source>
        <strain evidence="3 4">SDM007</strain>
    </source>
</reference>
<keyword evidence="4" id="KW-1185">Reference proteome</keyword>
<evidence type="ECO:0000259" key="2">
    <source>
        <dbReference type="Pfam" id="PF02368"/>
    </source>
</evidence>
<evidence type="ECO:0000313" key="3">
    <source>
        <dbReference type="EMBL" id="QSB41774.1"/>
    </source>
</evidence>
<evidence type="ECO:0000256" key="1">
    <source>
        <dbReference type="SAM" id="MobiDB-lite"/>
    </source>
</evidence>
<evidence type="ECO:0000313" key="4">
    <source>
        <dbReference type="Proteomes" id="UP000663249"/>
    </source>
</evidence>
<sequence length="1291" mass="140089">MSHLPIDPSNEASAEDVPLSSPSQELILYNTPEEPPTRFEDLDPPYSEYPAVPLGTALYPENAVYALGIRQVMPYSRWVFEKWFNWSSGDYYAIYINNLVSAAASDTATEDEPRYNLIVNEEHMPRGEVTLYGRVMRIGSFQESTSPLQTVLVKTDRPGGIDQDPGLEWHTRLVMSIEGFPENSLINQDNAAAGVWALIEPYPNMRKNDKIECSWDGVIVIHILSPEEAAGLTPIRIWISKAIIDQGGLQGKLTLRFRVQDVAENFSGEKYQYSKPYFLQSELDPSLSPAPFFLIDGVESSQVDFDTQSDKKFALSCYTGRDTPAPINPHKVTVTLYATLIDGSPKTFTLASVPATNQYVTVVPISREIIEQIVGGSLRASFQIHTSTGGFLEQSGSVTVTVVGTPVSMPGVSITPIELGLIDPNNDIDVHIPFYEPHDPDWLETLVIETREPGGGNEVYTESQLAGPQGGSYHITSQVLQPFKGKTAYFYYLVNDGAVHIFGGQALAIRKSLEVGAQVGERVATLPAPELQYAQGNNINPAHVPGSNLLLTLPDTGSESGDLVHWLAFGSAVGGSASGTITINSATAGKPLVFALNRNLVDINLNGSLRISYSRQRGGPSGFIVRSEVLDLTVGVGVQLERPIIEGASLLPDRLNPLAAVAGTWVIVKFMPMLATDQIDVDWLTSDGTGSYTAQVQGNPGTNEVRVFIPPEIVAKGIRPGGNQVSVQYRFTRGTFVYESQVVDLELQPLTGLPTPSIDGIGDSMVLELSQLNEEARTRIAKWSFIAPNQRMWMTYEGTYNDNTPYIEDTYTANLVTAAGVLNGISPPTPVDKLRRLKDGSQLIIRFWVSLSESADKISAVLFGVRVHSIQAIPSTLPRPQFANLSGEVINIDPLTYENNASVAVAYPGMNSTHRIKLLWIPPNGDIPYIADKDGLAGGRVDFLISPAIMAASVGKKVTVRYIATINGVEVDSFAQEVNVQIIQPANLPRPLINNIANGGTLDLNTFSGNATASVAKWRLSAAKQRVWLTCSSAGVADLEALKGVEISATEAANGLVNKAVLRSWLNQLATGRQITVTCKVTFDGSPDKSQAVDFQSTTYSMVSYPPLTIGTNVMTFSGTLYQIPSTLRWANRGFRLTQQRTAQGGLPPYTYTSSNPAIAAVASNGTVTGLRAGTVTITVKDSAANTASYTVQSTIVNYEILHSSYYMYGAASVNWVNSVGGTTVNTIANFFNDIDRQYSGTTGNRQGIWMGVFVSADSGGLYYCFIPDEWRLRSEVGATHYLATICAKRT</sequence>